<dbReference type="Pfam" id="PF01583">
    <property type="entry name" value="APS_kinase"/>
    <property type="match status" value="1"/>
</dbReference>
<evidence type="ECO:0000259" key="2">
    <source>
        <dbReference type="Pfam" id="PF01583"/>
    </source>
</evidence>
<dbReference type="InterPro" id="IPR050512">
    <property type="entry name" value="Sulf_AdTrans/APS_kinase"/>
</dbReference>
<name>A0A7V5PPE2_CALAY</name>
<evidence type="ECO:0000259" key="3">
    <source>
        <dbReference type="Pfam" id="PF09834"/>
    </source>
</evidence>
<accession>A0A7V5PPE2</accession>
<comment type="caution">
    <text evidence="4">The sequence shown here is derived from an EMBL/GenBank/DDBJ whole genome shotgun (WGS) entry which is preliminary data.</text>
</comment>
<dbReference type="InterPro" id="IPR018638">
    <property type="entry name" value="DUF2061_membrane"/>
</dbReference>
<dbReference type="GO" id="GO:0005524">
    <property type="term" value="F:ATP binding"/>
    <property type="evidence" value="ECO:0007669"/>
    <property type="project" value="InterPro"/>
</dbReference>
<evidence type="ECO:0000256" key="1">
    <source>
        <dbReference type="ARBA" id="ARBA00022679"/>
    </source>
</evidence>
<dbReference type="GO" id="GO:0019379">
    <property type="term" value="P:sulfate assimilation, phosphoadenylyl sulfate reduction by phosphoadenylyl-sulfate reductase (thioredoxin)"/>
    <property type="evidence" value="ECO:0007669"/>
    <property type="project" value="TreeGrafter"/>
</dbReference>
<dbReference type="GO" id="GO:0005737">
    <property type="term" value="C:cytoplasm"/>
    <property type="evidence" value="ECO:0007669"/>
    <property type="project" value="TreeGrafter"/>
</dbReference>
<feature type="domain" description="DUF2061" evidence="3">
    <location>
        <begin position="10"/>
        <end position="61"/>
    </location>
</feature>
<organism evidence="4">
    <name type="scientific">Caldithrix abyssi</name>
    <dbReference type="NCBI Taxonomy" id="187145"/>
    <lineage>
        <taxon>Bacteria</taxon>
        <taxon>Pseudomonadati</taxon>
        <taxon>Calditrichota</taxon>
        <taxon>Calditrichia</taxon>
        <taxon>Calditrichales</taxon>
        <taxon>Calditrichaceae</taxon>
        <taxon>Caldithrix</taxon>
    </lineage>
</organism>
<dbReference type="EMBL" id="DROD01000324">
    <property type="protein sequence ID" value="HHJ52487.1"/>
    <property type="molecule type" value="Genomic_DNA"/>
</dbReference>
<sequence>MVRDSKLRTILKSVTWRFTATATTITLVFIFTGQIHTALEVGALELLAKMLIYYLHERGWEKINFGKVEVPSFVLWITGIPLSGKTTIGNMVYDELKKDHLKIQRLDSHDVRPLFPETGFSKEEVNIHIKRVGHLASMLEKNGIITVASFVSPYKESRTFIRQICKNFVEVHLDTDLEHVKQYDRDGFYKKAEEGKYHNVPGYDIPFENCDKTELFLDMRKLSLEEAKDQIVKYLKRKYLHV</sequence>
<dbReference type="SUPFAM" id="SSF52540">
    <property type="entry name" value="P-loop containing nucleoside triphosphate hydrolases"/>
    <property type="match status" value="1"/>
</dbReference>
<dbReference type="GO" id="GO:0004020">
    <property type="term" value="F:adenylylsulfate kinase activity"/>
    <property type="evidence" value="ECO:0007669"/>
    <property type="project" value="UniProtKB-EC"/>
</dbReference>
<dbReference type="Proteomes" id="UP000886124">
    <property type="component" value="Unassembled WGS sequence"/>
</dbReference>
<dbReference type="CDD" id="cd02027">
    <property type="entry name" value="APSK"/>
    <property type="match status" value="1"/>
</dbReference>
<dbReference type="EC" id="2.7.1.25" evidence="4"/>
<gene>
    <name evidence="4" type="ORF">ENJ89_04780</name>
</gene>
<dbReference type="Pfam" id="PF09834">
    <property type="entry name" value="DUF2061"/>
    <property type="match status" value="1"/>
</dbReference>
<feature type="domain" description="APS kinase" evidence="2">
    <location>
        <begin position="72"/>
        <end position="217"/>
    </location>
</feature>
<dbReference type="GO" id="GO:0004781">
    <property type="term" value="F:sulfate adenylyltransferase (ATP) activity"/>
    <property type="evidence" value="ECO:0007669"/>
    <property type="project" value="TreeGrafter"/>
</dbReference>
<dbReference type="GO" id="GO:0010134">
    <property type="term" value="P:sulfate assimilation via adenylyl sulfate reduction"/>
    <property type="evidence" value="ECO:0007669"/>
    <property type="project" value="TreeGrafter"/>
</dbReference>
<dbReference type="PANTHER" id="PTHR42700:SF1">
    <property type="entry name" value="SULFATE ADENYLYLTRANSFERASE"/>
    <property type="match status" value="1"/>
</dbReference>
<evidence type="ECO:0000313" key="4">
    <source>
        <dbReference type="EMBL" id="HHJ52487.1"/>
    </source>
</evidence>
<keyword evidence="1 4" id="KW-0808">Transferase</keyword>
<dbReference type="AlphaFoldDB" id="A0A7V5PPE2"/>
<dbReference type="InterPro" id="IPR027417">
    <property type="entry name" value="P-loop_NTPase"/>
</dbReference>
<dbReference type="Gene3D" id="3.40.50.300">
    <property type="entry name" value="P-loop containing nucleotide triphosphate hydrolases"/>
    <property type="match status" value="1"/>
</dbReference>
<proteinExistence type="predicted"/>
<protein>
    <submittedName>
        <fullName evidence="4">Adenylyl-sulfate kinase</fullName>
        <ecNumber evidence="4">2.7.1.25</ecNumber>
    </submittedName>
</protein>
<dbReference type="PANTHER" id="PTHR42700">
    <property type="entry name" value="SULFATE ADENYLYLTRANSFERASE"/>
    <property type="match status" value="1"/>
</dbReference>
<keyword evidence="4" id="KW-0418">Kinase</keyword>
<reference evidence="4" key="1">
    <citation type="journal article" date="2020" name="mSystems">
        <title>Genome- and Community-Level Interaction Insights into Carbon Utilization and Element Cycling Functions of Hydrothermarchaeota in Hydrothermal Sediment.</title>
        <authorList>
            <person name="Zhou Z."/>
            <person name="Liu Y."/>
            <person name="Xu W."/>
            <person name="Pan J."/>
            <person name="Luo Z.H."/>
            <person name="Li M."/>
        </authorList>
    </citation>
    <scope>NUCLEOTIDE SEQUENCE [LARGE SCALE GENOMIC DNA]</scope>
    <source>
        <strain evidence="4">HyVt-527</strain>
    </source>
</reference>
<dbReference type="InterPro" id="IPR059117">
    <property type="entry name" value="APS_kinase_dom"/>
</dbReference>